<name>A0A4U8QF49_9FIRM</name>
<evidence type="ECO:0000313" key="2">
    <source>
        <dbReference type="EMBL" id="TLD02783.1"/>
    </source>
</evidence>
<dbReference type="Proteomes" id="UP000306509">
    <property type="component" value="Unassembled WGS sequence"/>
</dbReference>
<protein>
    <submittedName>
        <fullName evidence="2">Radical SAM-linked protein</fullName>
    </submittedName>
</protein>
<evidence type="ECO:0000313" key="3">
    <source>
        <dbReference type="Proteomes" id="UP000306509"/>
    </source>
</evidence>
<dbReference type="EMBL" id="QGQD01000006">
    <property type="protein sequence ID" value="TLD02783.1"/>
    <property type="molecule type" value="Genomic_DNA"/>
</dbReference>
<dbReference type="AlphaFoldDB" id="A0A4U8QF49"/>
<dbReference type="Pfam" id="PF10105">
    <property type="entry name" value="DUF2344"/>
    <property type="match status" value="1"/>
</dbReference>
<reference evidence="2 3" key="1">
    <citation type="journal article" date="2019" name="Anaerobe">
        <title>Detection of Robinsoniella peoriensis in multiple bone samples of a trauma patient.</title>
        <authorList>
            <person name="Schrottner P."/>
            <person name="Hartwich K."/>
            <person name="Bunk B."/>
            <person name="Schober I."/>
            <person name="Helbig S."/>
            <person name="Rudolph W.W."/>
            <person name="Gunzer F."/>
        </authorList>
    </citation>
    <scope>NUCLEOTIDE SEQUENCE [LARGE SCALE GENOMIC DNA]</scope>
    <source>
        <strain evidence="2 3">DSM 106044</strain>
    </source>
</reference>
<dbReference type="NCBIfam" id="TIGR03936">
    <property type="entry name" value="sam_1_link_chp"/>
    <property type="match status" value="1"/>
</dbReference>
<gene>
    <name evidence="2" type="ORF">DSM106044_00282</name>
</gene>
<keyword evidence="3" id="KW-1185">Reference proteome</keyword>
<comment type="caution">
    <text evidence="2">The sequence shown here is derived from an EMBL/GenBank/DDBJ whole genome shotgun (WGS) entry which is preliminary data.</text>
</comment>
<dbReference type="InterPro" id="IPR018768">
    <property type="entry name" value="DUF2344"/>
</dbReference>
<accession>A0A4U8QF49</accession>
<sequence>MKVRIKFAKEGAMKFIGHLDIMRYFQKAMRRGNIDIAFTEGFSPHMIMSFAAPLGVGLTSTGEYLDIEVQTEISSKDAIEQLNACMVEGMKVLSFRRIPQEKASKAMSLVAAADYLVNFREGKEPDLDYKSRLAEFYDRETITIIKKTKKSEKEVDIKPMIYALELREDGIYMQLATGSVNNLKPELVMEAFAQYLGMEMEPFSLLVHRLEVYADLGNEKKRSLVSLEDLGEDIPG</sequence>
<evidence type="ECO:0000259" key="1">
    <source>
        <dbReference type="Pfam" id="PF10105"/>
    </source>
</evidence>
<feature type="domain" description="DUF2344" evidence="1">
    <location>
        <begin position="2"/>
        <end position="185"/>
    </location>
</feature>
<proteinExistence type="predicted"/>
<organism evidence="2 3">
    <name type="scientific">Robinsoniella peoriensis</name>
    <dbReference type="NCBI Taxonomy" id="180332"/>
    <lineage>
        <taxon>Bacteria</taxon>
        <taxon>Bacillati</taxon>
        <taxon>Bacillota</taxon>
        <taxon>Clostridia</taxon>
        <taxon>Lachnospirales</taxon>
        <taxon>Lachnospiraceae</taxon>
        <taxon>Robinsoniella</taxon>
    </lineage>
</organism>
<dbReference type="STRING" id="180332.GCA_000797495_04429"/>
<dbReference type="RefSeq" id="WP_138001609.1">
    <property type="nucleotide sequence ID" value="NZ_CAUSDN010000076.1"/>
</dbReference>